<keyword evidence="3 6" id="KW-0812">Transmembrane</keyword>
<feature type="domain" description="EamA" evidence="7">
    <location>
        <begin position="16"/>
        <end position="142"/>
    </location>
</feature>
<dbReference type="OrthoDB" id="510638at2"/>
<feature type="transmembrane region" description="Helical" evidence="6">
    <location>
        <begin position="12"/>
        <end position="32"/>
    </location>
</feature>
<evidence type="ECO:0000256" key="3">
    <source>
        <dbReference type="ARBA" id="ARBA00022692"/>
    </source>
</evidence>
<evidence type="ECO:0000256" key="2">
    <source>
        <dbReference type="ARBA" id="ARBA00007362"/>
    </source>
</evidence>
<dbReference type="InterPro" id="IPR037185">
    <property type="entry name" value="EmrE-like"/>
</dbReference>
<dbReference type="RefSeq" id="WP_107864399.1">
    <property type="nucleotide sequence ID" value="NZ_QAON01000001.1"/>
</dbReference>
<dbReference type="InterPro" id="IPR000620">
    <property type="entry name" value="EamA_dom"/>
</dbReference>
<feature type="transmembrane region" description="Helical" evidence="6">
    <location>
        <begin position="154"/>
        <end position="174"/>
    </location>
</feature>
<dbReference type="SUPFAM" id="SSF103481">
    <property type="entry name" value="Multidrug resistance efflux transporter EmrE"/>
    <property type="match status" value="2"/>
</dbReference>
<name>A0A2T5J449_9GAMM</name>
<feature type="transmembrane region" description="Helical" evidence="6">
    <location>
        <begin position="125"/>
        <end position="142"/>
    </location>
</feature>
<evidence type="ECO:0000256" key="4">
    <source>
        <dbReference type="ARBA" id="ARBA00022989"/>
    </source>
</evidence>
<dbReference type="AlphaFoldDB" id="A0A2T5J449"/>
<dbReference type="InterPro" id="IPR050638">
    <property type="entry name" value="AA-Vitamin_Transporters"/>
</dbReference>
<sequence>MDNDPPQMHLVSRYALLVFIWSTTPLAVVLSIRELHPIWALALRFALATPFATLCLWLCKAPLPLTKAAFVSYSVGMLSLFGAMIFTYLGAVYLPSSLISLLFGLAPLFVGMLAHGVFKTQKLGVNQWAGLILALLGLWMIFAHDEQHGTQHYALGIVLTLLGVFCYVASVFLLKKQTIVLHPLAQTTGSLLLSSVAMLCVLPFYWSFRPTQMPSVVTITALLYSVVMASVVAMFCYFYLVKQLAPATISLTTLLTPMFALLWGYCFNDERFNGDTAWGMLSIMLGLLAYFAKDIKLYFNPAEAVSPESKSAL</sequence>
<keyword evidence="5 6" id="KW-0472">Membrane</keyword>
<feature type="domain" description="EamA" evidence="7">
    <location>
        <begin position="155"/>
        <end position="289"/>
    </location>
</feature>
<evidence type="ECO:0000313" key="9">
    <source>
        <dbReference type="Proteomes" id="UP000244223"/>
    </source>
</evidence>
<evidence type="ECO:0000259" key="7">
    <source>
        <dbReference type="Pfam" id="PF00892"/>
    </source>
</evidence>
<evidence type="ECO:0000256" key="1">
    <source>
        <dbReference type="ARBA" id="ARBA00004141"/>
    </source>
</evidence>
<proteinExistence type="inferred from homology"/>
<evidence type="ECO:0000313" key="8">
    <source>
        <dbReference type="EMBL" id="PTQ91389.1"/>
    </source>
</evidence>
<reference evidence="8 9" key="1">
    <citation type="submission" date="2018-04" db="EMBL/GenBank/DDBJ databases">
        <title>Genomic Encyclopedia of Archaeal and Bacterial Type Strains, Phase II (KMG-II): from individual species to whole genera.</title>
        <authorList>
            <person name="Goeker M."/>
        </authorList>
    </citation>
    <scope>NUCLEOTIDE SEQUENCE [LARGE SCALE GENOMIC DNA]</scope>
    <source>
        <strain evidence="8 9">DSM 5822</strain>
    </source>
</reference>
<dbReference type="GO" id="GO:0016020">
    <property type="term" value="C:membrane"/>
    <property type="evidence" value="ECO:0007669"/>
    <property type="project" value="UniProtKB-SubCell"/>
</dbReference>
<feature type="transmembrane region" description="Helical" evidence="6">
    <location>
        <begin position="186"/>
        <end position="206"/>
    </location>
</feature>
<dbReference type="PANTHER" id="PTHR32322:SF2">
    <property type="entry name" value="EAMA DOMAIN-CONTAINING PROTEIN"/>
    <property type="match status" value="1"/>
</dbReference>
<evidence type="ECO:0000256" key="6">
    <source>
        <dbReference type="SAM" id="Phobius"/>
    </source>
</evidence>
<gene>
    <name evidence="8" type="ORF">C8N29_101462</name>
</gene>
<organism evidence="8 9">
    <name type="scientific">Agitococcus lubricus</name>
    <dbReference type="NCBI Taxonomy" id="1077255"/>
    <lineage>
        <taxon>Bacteria</taxon>
        <taxon>Pseudomonadati</taxon>
        <taxon>Pseudomonadota</taxon>
        <taxon>Gammaproteobacteria</taxon>
        <taxon>Moraxellales</taxon>
        <taxon>Moraxellaceae</taxon>
        <taxon>Agitococcus</taxon>
    </lineage>
</organism>
<accession>A0A2T5J449</accession>
<dbReference type="Proteomes" id="UP000244223">
    <property type="component" value="Unassembled WGS sequence"/>
</dbReference>
<feature type="transmembrane region" description="Helical" evidence="6">
    <location>
        <begin position="247"/>
        <end position="265"/>
    </location>
</feature>
<dbReference type="PANTHER" id="PTHR32322">
    <property type="entry name" value="INNER MEMBRANE TRANSPORTER"/>
    <property type="match status" value="1"/>
</dbReference>
<keyword evidence="4 6" id="KW-1133">Transmembrane helix</keyword>
<dbReference type="Pfam" id="PF00892">
    <property type="entry name" value="EamA"/>
    <property type="match status" value="2"/>
</dbReference>
<comment type="subcellular location">
    <subcellularLocation>
        <location evidence="1">Membrane</location>
        <topology evidence="1">Multi-pass membrane protein</topology>
    </subcellularLocation>
</comment>
<comment type="caution">
    <text evidence="8">The sequence shown here is derived from an EMBL/GenBank/DDBJ whole genome shotgun (WGS) entry which is preliminary data.</text>
</comment>
<feature type="transmembrane region" description="Helical" evidence="6">
    <location>
        <begin position="70"/>
        <end position="91"/>
    </location>
</feature>
<feature type="transmembrane region" description="Helical" evidence="6">
    <location>
        <begin position="97"/>
        <end position="118"/>
    </location>
</feature>
<feature type="transmembrane region" description="Helical" evidence="6">
    <location>
        <begin position="277"/>
        <end position="292"/>
    </location>
</feature>
<comment type="similarity">
    <text evidence="2">Belongs to the EamA transporter family.</text>
</comment>
<feature type="transmembrane region" description="Helical" evidence="6">
    <location>
        <begin position="218"/>
        <end position="240"/>
    </location>
</feature>
<protein>
    <submittedName>
        <fullName evidence="8">Drug/metabolite transporter (DMT)-like permease</fullName>
    </submittedName>
</protein>
<feature type="transmembrane region" description="Helical" evidence="6">
    <location>
        <begin position="38"/>
        <end position="58"/>
    </location>
</feature>
<keyword evidence="9" id="KW-1185">Reference proteome</keyword>
<evidence type="ECO:0000256" key="5">
    <source>
        <dbReference type="ARBA" id="ARBA00023136"/>
    </source>
</evidence>
<dbReference type="EMBL" id="QAON01000001">
    <property type="protein sequence ID" value="PTQ91389.1"/>
    <property type="molecule type" value="Genomic_DNA"/>
</dbReference>